<evidence type="ECO:0000313" key="2">
    <source>
        <dbReference type="Proteomes" id="UP000031668"/>
    </source>
</evidence>
<dbReference type="EMBL" id="JWZT01001029">
    <property type="protein sequence ID" value="KII73033.1"/>
    <property type="molecule type" value="Genomic_DNA"/>
</dbReference>
<dbReference type="AlphaFoldDB" id="A0A0C2JUH3"/>
<evidence type="ECO:0000313" key="1">
    <source>
        <dbReference type="EMBL" id="KII73033.1"/>
    </source>
</evidence>
<reference evidence="1 2" key="1">
    <citation type="journal article" date="2014" name="Genome Biol. Evol.">
        <title>The genome of the myxosporean Thelohanellus kitauei shows adaptations to nutrient acquisition within its fish host.</title>
        <authorList>
            <person name="Yang Y."/>
            <person name="Xiong J."/>
            <person name="Zhou Z."/>
            <person name="Huo F."/>
            <person name="Miao W."/>
            <person name="Ran C."/>
            <person name="Liu Y."/>
            <person name="Zhang J."/>
            <person name="Feng J."/>
            <person name="Wang M."/>
            <person name="Wang M."/>
            <person name="Wang L."/>
            <person name="Yao B."/>
        </authorList>
    </citation>
    <scope>NUCLEOTIDE SEQUENCE [LARGE SCALE GENOMIC DNA]</scope>
    <source>
        <strain evidence="1">Wuqing</strain>
    </source>
</reference>
<accession>A0A0C2JUH3</accession>
<sequence length="110" mass="11990">MPKRLVDHSAQRNTVLSATFSDDTRTMNPDAFDACNSVADSLFSRLLKSPSTFLGMRVRGVDPAVFLFPQVTVQIPGHLRHFPAMLLAFQAGIDGQSHLRSVGPLSASHL</sequence>
<comment type="caution">
    <text evidence="1">The sequence shown here is derived from an EMBL/GenBank/DDBJ whole genome shotgun (WGS) entry which is preliminary data.</text>
</comment>
<name>A0A0C2JUH3_THEKT</name>
<dbReference type="Proteomes" id="UP000031668">
    <property type="component" value="Unassembled WGS sequence"/>
</dbReference>
<organism evidence="1 2">
    <name type="scientific">Thelohanellus kitauei</name>
    <name type="common">Myxosporean</name>
    <dbReference type="NCBI Taxonomy" id="669202"/>
    <lineage>
        <taxon>Eukaryota</taxon>
        <taxon>Metazoa</taxon>
        <taxon>Cnidaria</taxon>
        <taxon>Myxozoa</taxon>
        <taxon>Myxosporea</taxon>
        <taxon>Bivalvulida</taxon>
        <taxon>Platysporina</taxon>
        <taxon>Myxobolidae</taxon>
        <taxon>Thelohanellus</taxon>
    </lineage>
</organism>
<keyword evidence="2" id="KW-1185">Reference proteome</keyword>
<proteinExistence type="predicted"/>
<gene>
    <name evidence="1" type="ORF">RF11_01821</name>
</gene>
<protein>
    <submittedName>
        <fullName evidence="1">Uncharacterized protein</fullName>
    </submittedName>
</protein>